<keyword evidence="3" id="KW-1133">Transmembrane helix</keyword>
<keyword evidence="3" id="KW-0472">Membrane</keyword>
<feature type="compositionally biased region" description="Polar residues" evidence="2">
    <location>
        <begin position="30"/>
        <end position="45"/>
    </location>
</feature>
<keyword evidence="1" id="KW-0067">ATP-binding</keyword>
<dbReference type="PROSITE" id="PS00107">
    <property type="entry name" value="PROTEIN_KINASE_ATP"/>
    <property type="match status" value="1"/>
</dbReference>
<dbReference type="AlphaFoldDB" id="X6MZC9"/>
<protein>
    <recommendedName>
        <fullName evidence="6">Protein kinase domain-containing protein</fullName>
    </recommendedName>
</protein>
<evidence type="ECO:0000313" key="5">
    <source>
        <dbReference type="Proteomes" id="UP000023152"/>
    </source>
</evidence>
<evidence type="ECO:0000256" key="1">
    <source>
        <dbReference type="PROSITE-ProRule" id="PRU10141"/>
    </source>
</evidence>
<reference evidence="4 5" key="1">
    <citation type="journal article" date="2013" name="Curr. Biol.">
        <title>The Genome of the Foraminiferan Reticulomyxa filosa.</title>
        <authorList>
            <person name="Glockner G."/>
            <person name="Hulsmann N."/>
            <person name="Schleicher M."/>
            <person name="Noegel A.A."/>
            <person name="Eichinger L."/>
            <person name="Gallinger C."/>
            <person name="Pawlowski J."/>
            <person name="Sierra R."/>
            <person name="Euteneuer U."/>
            <person name="Pillet L."/>
            <person name="Moustafa A."/>
            <person name="Platzer M."/>
            <person name="Groth M."/>
            <person name="Szafranski K."/>
            <person name="Schliwa M."/>
        </authorList>
    </citation>
    <scope>NUCLEOTIDE SEQUENCE [LARGE SCALE GENOMIC DNA]</scope>
</reference>
<organism evidence="4 5">
    <name type="scientific">Reticulomyxa filosa</name>
    <dbReference type="NCBI Taxonomy" id="46433"/>
    <lineage>
        <taxon>Eukaryota</taxon>
        <taxon>Sar</taxon>
        <taxon>Rhizaria</taxon>
        <taxon>Retaria</taxon>
        <taxon>Foraminifera</taxon>
        <taxon>Monothalamids</taxon>
        <taxon>Reticulomyxidae</taxon>
        <taxon>Reticulomyxa</taxon>
    </lineage>
</organism>
<dbReference type="GO" id="GO:0005524">
    <property type="term" value="F:ATP binding"/>
    <property type="evidence" value="ECO:0007669"/>
    <property type="project" value="UniProtKB-UniRule"/>
</dbReference>
<feature type="transmembrane region" description="Helical" evidence="3">
    <location>
        <begin position="115"/>
        <end position="134"/>
    </location>
</feature>
<evidence type="ECO:0000256" key="2">
    <source>
        <dbReference type="SAM" id="MobiDB-lite"/>
    </source>
</evidence>
<dbReference type="SUPFAM" id="SSF56112">
    <property type="entry name" value="Protein kinase-like (PK-like)"/>
    <property type="match status" value="1"/>
</dbReference>
<evidence type="ECO:0000256" key="3">
    <source>
        <dbReference type="SAM" id="Phobius"/>
    </source>
</evidence>
<feature type="region of interest" description="Disordered" evidence="2">
    <location>
        <begin position="30"/>
        <end position="53"/>
    </location>
</feature>
<evidence type="ECO:0008006" key="6">
    <source>
        <dbReference type="Google" id="ProtNLM"/>
    </source>
</evidence>
<dbReference type="InterPro" id="IPR017441">
    <property type="entry name" value="Protein_kinase_ATP_BS"/>
</dbReference>
<gene>
    <name evidence="4" type="ORF">RFI_18397</name>
</gene>
<sequence>MGNTNCACSRDLTVEDLKIIAPKENTATEKNGQKTIAVGTNTPSEDNSEGIERSKSGSLVLAEASNVSNTNKGDEVIICDTYRVIKRLGSGVSGDVLEVEDINDSKRYALKRLDVQYICDFFFFFFFVVLFIQMKNNSA</sequence>
<name>X6MZC9_RETFI</name>
<keyword evidence="5" id="KW-1185">Reference proteome</keyword>
<dbReference type="InterPro" id="IPR011009">
    <property type="entry name" value="Kinase-like_dom_sf"/>
</dbReference>
<keyword evidence="3" id="KW-0812">Transmembrane</keyword>
<evidence type="ECO:0000313" key="4">
    <source>
        <dbReference type="EMBL" id="ETO18849.1"/>
    </source>
</evidence>
<dbReference type="EMBL" id="ASPP01014325">
    <property type="protein sequence ID" value="ETO18849.1"/>
    <property type="molecule type" value="Genomic_DNA"/>
</dbReference>
<comment type="caution">
    <text evidence="4">The sequence shown here is derived from an EMBL/GenBank/DDBJ whole genome shotgun (WGS) entry which is preliminary data.</text>
</comment>
<dbReference type="Gene3D" id="3.30.200.20">
    <property type="entry name" value="Phosphorylase Kinase, domain 1"/>
    <property type="match status" value="1"/>
</dbReference>
<proteinExistence type="predicted"/>
<keyword evidence="1" id="KW-0547">Nucleotide-binding</keyword>
<feature type="binding site" evidence="1">
    <location>
        <position position="111"/>
    </location>
    <ligand>
        <name>ATP</name>
        <dbReference type="ChEBI" id="CHEBI:30616"/>
    </ligand>
</feature>
<dbReference type="Proteomes" id="UP000023152">
    <property type="component" value="Unassembled WGS sequence"/>
</dbReference>
<accession>X6MZC9</accession>